<dbReference type="EMBL" id="FNHE01000003">
    <property type="protein sequence ID" value="SDM01508.1"/>
    <property type="molecule type" value="Genomic_DNA"/>
</dbReference>
<feature type="transmembrane region" description="Helical" evidence="3">
    <location>
        <begin position="511"/>
        <end position="536"/>
    </location>
</feature>
<proteinExistence type="predicted"/>
<gene>
    <name evidence="5" type="ORF">SAMN05660642_01337</name>
</gene>
<feature type="transmembrane region" description="Helical" evidence="3">
    <location>
        <begin position="325"/>
        <end position="358"/>
    </location>
</feature>
<evidence type="ECO:0000256" key="1">
    <source>
        <dbReference type="ARBA" id="ARBA00023098"/>
    </source>
</evidence>
<dbReference type="AlphaFoldDB" id="A0A1G9PRS5"/>
<feature type="compositionally biased region" description="Low complexity" evidence="2">
    <location>
        <begin position="937"/>
        <end position="949"/>
    </location>
</feature>
<keyword evidence="1" id="KW-0443">Lipid metabolism</keyword>
<sequence>MKPTTQVQRRISRTAAVARALAAVAAAGAGWVAYRQLAPPLPDLVRIGLGLDRPADPALLRDTLGPDVLLVLGYGSALAVLGRLARMMTWSRTSRHLADLGLLCAAATVVADLTENAFLFFGERAEWCYAAAGAAATVKWSAAVPAAVTALIGLVLTFARVIGNSRRRLRRFAAMDTSGIIPPPPLEPPPPDNVPERVPAAMLDSTRWRNAYRVPPDPRAATRSAEDGGPVAVCLSGGGVRSASVALGAVQALRPVVKEADYVISVSGGGYTAGALVQALTRGGSEDPRTDGVDRNPDNALAPGGVVEDHLRRHSSYLASTAGKLVLALALLARGLIGSLFVLFSGAVVVGVLVGAFYAAVPVTRLSHVAAAGSDSSVSYPVPHAPALYGLGVLAGVACLSWLAGVVLTSWRDQRSLACRLLLRTAQAAAALAAVVAAFVLVVPAISYATCWLYARTGDSSAITVGGPLVAVLLSYLATVAAAFWKKPGSVREFRERGKAARSTATTPASVLRLLLVTLVLALLAAVWLLVFGAAVATRADATALTVALVVGVLWVVVGGFVDETALSLHPFYRSRLASAFAVRARQGVAVPYLPSEPTTLSTHGRVHPDDWRSPGPRFVFAAAANLVDDDRTAPGLRAVSYVMSSDHIGGPDVGWVPTSVAIEACPQQLKRDLTVQAAVAISGAAFASAMGRASSWYGSLLAISGARLGSWLPHPDYLLLRQNLAAEDDWTLPGMPHVRRLPYLLREVLGVHPYFQRLLHVSDGGHYENLGLVEALRRRCRTIYVIDASGDAPPTAGTFGAALRLAHDELGVRIEPEEGFDLFDLVPGSGKPFEPEDPLAALNARLCKRGVVTMRITYPEESGLAPDQRTGVLVLAKAVLWPQLPYELLAYAASNPVFPHDSTADQWFDEGKFSSYKRLGHELGLRCRSLGEHTGDLSGSADGAGARGPTPPAPPVGNGAAVASAVSVAATVAGGRDLPPSHTEPGSNGRRSRGWLRTSRLNGSRR</sequence>
<feature type="transmembrane region" description="Helical" evidence="3">
    <location>
        <begin position="16"/>
        <end position="34"/>
    </location>
</feature>
<feature type="transmembrane region" description="Helical" evidence="3">
    <location>
        <begin position="68"/>
        <end position="85"/>
    </location>
</feature>
<feature type="region of interest" description="Disordered" evidence="2">
    <location>
        <begin position="937"/>
        <end position="1007"/>
    </location>
</feature>
<feature type="transmembrane region" description="Helical" evidence="3">
    <location>
        <begin position="387"/>
        <end position="408"/>
    </location>
</feature>
<dbReference type="InterPro" id="IPR016035">
    <property type="entry name" value="Acyl_Trfase/lysoPLipase"/>
</dbReference>
<keyword evidence="3" id="KW-1133">Transmembrane helix</keyword>
<organism evidence="5 6">
    <name type="scientific">Geodermatophilus siccatus</name>
    <dbReference type="NCBI Taxonomy" id="1137991"/>
    <lineage>
        <taxon>Bacteria</taxon>
        <taxon>Bacillati</taxon>
        <taxon>Actinomycetota</taxon>
        <taxon>Actinomycetes</taxon>
        <taxon>Geodermatophilales</taxon>
        <taxon>Geodermatophilaceae</taxon>
        <taxon>Geodermatophilus</taxon>
    </lineage>
</organism>
<feature type="transmembrane region" description="Helical" evidence="3">
    <location>
        <begin position="142"/>
        <end position="162"/>
    </location>
</feature>
<dbReference type="GO" id="GO:0005829">
    <property type="term" value="C:cytosol"/>
    <property type="evidence" value="ECO:0007669"/>
    <property type="project" value="TreeGrafter"/>
</dbReference>
<evidence type="ECO:0000313" key="6">
    <source>
        <dbReference type="Proteomes" id="UP000198680"/>
    </source>
</evidence>
<evidence type="ECO:0000256" key="3">
    <source>
        <dbReference type="SAM" id="Phobius"/>
    </source>
</evidence>
<keyword evidence="3" id="KW-0472">Membrane</keyword>
<feature type="transmembrane region" description="Helical" evidence="3">
    <location>
        <begin position="461"/>
        <end position="485"/>
    </location>
</feature>
<keyword evidence="6" id="KW-1185">Reference proteome</keyword>
<keyword evidence="3" id="KW-0812">Transmembrane</keyword>
<evidence type="ECO:0000313" key="5">
    <source>
        <dbReference type="EMBL" id="SDM01508.1"/>
    </source>
</evidence>
<accession>A0A1G9PRS5</accession>
<dbReference type="GO" id="GO:0046475">
    <property type="term" value="P:glycerophospholipid catabolic process"/>
    <property type="evidence" value="ECO:0007669"/>
    <property type="project" value="TreeGrafter"/>
</dbReference>
<feature type="domain" description="PNPLA" evidence="4">
    <location>
        <begin position="233"/>
        <end position="301"/>
    </location>
</feature>
<feature type="compositionally biased region" description="Low complexity" evidence="2">
    <location>
        <begin position="957"/>
        <end position="977"/>
    </location>
</feature>
<dbReference type="GO" id="GO:0004623">
    <property type="term" value="F:phospholipase A2 activity"/>
    <property type="evidence" value="ECO:0007669"/>
    <property type="project" value="TreeGrafter"/>
</dbReference>
<dbReference type="SUPFAM" id="SSF52151">
    <property type="entry name" value="FabD/lysophospholipase-like"/>
    <property type="match status" value="1"/>
</dbReference>
<dbReference type="PANTHER" id="PTHR10728:SF40">
    <property type="entry name" value="PATATIN FAMILY PROTEIN"/>
    <property type="match status" value="1"/>
</dbReference>
<dbReference type="Gene3D" id="3.40.1090.10">
    <property type="entry name" value="Cytosolic phospholipase A2 catalytic domain"/>
    <property type="match status" value="1"/>
</dbReference>
<evidence type="ECO:0000256" key="2">
    <source>
        <dbReference type="SAM" id="MobiDB-lite"/>
    </source>
</evidence>
<evidence type="ECO:0000259" key="4">
    <source>
        <dbReference type="Pfam" id="PF01734"/>
    </source>
</evidence>
<dbReference type="Proteomes" id="UP000198680">
    <property type="component" value="Unassembled WGS sequence"/>
</dbReference>
<dbReference type="PANTHER" id="PTHR10728">
    <property type="entry name" value="CYTOSOLIC PHOSPHOLIPASE A2"/>
    <property type="match status" value="1"/>
</dbReference>
<dbReference type="OrthoDB" id="100544at2"/>
<reference evidence="6" key="1">
    <citation type="submission" date="2016-10" db="EMBL/GenBank/DDBJ databases">
        <authorList>
            <person name="Varghese N."/>
            <person name="Submissions S."/>
        </authorList>
    </citation>
    <scope>NUCLEOTIDE SEQUENCE [LARGE SCALE GENOMIC DNA]</scope>
    <source>
        <strain evidence="6">DSM 45419</strain>
    </source>
</reference>
<dbReference type="InterPro" id="IPR002641">
    <property type="entry name" value="PNPLA_dom"/>
</dbReference>
<feature type="transmembrane region" description="Helical" evidence="3">
    <location>
        <begin position="542"/>
        <end position="562"/>
    </location>
</feature>
<dbReference type="Pfam" id="PF01734">
    <property type="entry name" value="Patatin"/>
    <property type="match status" value="1"/>
</dbReference>
<name>A0A1G9PRS5_9ACTN</name>
<feature type="transmembrane region" description="Helical" evidence="3">
    <location>
        <begin position="429"/>
        <end position="455"/>
    </location>
</feature>
<feature type="transmembrane region" description="Helical" evidence="3">
    <location>
        <begin position="97"/>
        <end position="122"/>
    </location>
</feature>
<protein>
    <submittedName>
        <fullName evidence="5">Patatin-like phospholipase</fullName>
    </submittedName>
</protein>
<dbReference type="RefSeq" id="WP_091215483.1">
    <property type="nucleotide sequence ID" value="NZ_FNHE01000003.1"/>
</dbReference>